<accession>A0A7Y9EUM0</accession>
<gene>
    <name evidence="3" type="ORF">BKA02_001308</name>
</gene>
<evidence type="ECO:0000259" key="2">
    <source>
        <dbReference type="Pfam" id="PF01370"/>
    </source>
</evidence>
<sequence length="321" mass="33823">MTIRNALVTGATGMLGSHIVDGLVGSGVEVIATDLAPPEKGYAWEAPASAVTYAPGDIRDKDLIGDLVARADVVVHVAAVLSKAQGDPPGPIMEVNIAATHALFEAAARTGTKVVFASSGSVYGPNRDAVDGTPAPAFVEDDPSYDLGFYALSKHVNELHAEAFGRLEGLSWVALRCSAMFGSRLRMGLTTRWLLSVLDDVEAGRTPRVDGDPNGGLDWIHVADAAECFVRAVTRDVPNGPINVSTGVATRLEDACRAVLAAAGYPQDIEWTGAHRPDGRFSSARYYSSERAGEVLGFRPATDVSIGMDAFVAWRNAMKGA</sequence>
<protein>
    <submittedName>
        <fullName evidence="3">UDP-glucose 4-epimerase</fullName>
        <ecNumber evidence="3">5.1.3.2</ecNumber>
    </submittedName>
</protein>
<name>A0A7Y9EUM0_9MICO</name>
<comment type="caution">
    <text evidence="3">The sequence shown here is derived from an EMBL/GenBank/DDBJ whole genome shotgun (WGS) entry which is preliminary data.</text>
</comment>
<dbReference type="AlphaFoldDB" id="A0A7Y9EUM0"/>
<keyword evidence="3" id="KW-0413">Isomerase</keyword>
<evidence type="ECO:0000313" key="3">
    <source>
        <dbReference type="EMBL" id="NYD54253.1"/>
    </source>
</evidence>
<keyword evidence="4" id="KW-1185">Reference proteome</keyword>
<feature type="domain" description="NAD-dependent epimerase/dehydratase" evidence="2">
    <location>
        <begin position="6"/>
        <end position="244"/>
    </location>
</feature>
<dbReference type="SUPFAM" id="SSF51735">
    <property type="entry name" value="NAD(P)-binding Rossmann-fold domains"/>
    <property type="match status" value="1"/>
</dbReference>
<dbReference type="GO" id="GO:0003978">
    <property type="term" value="F:UDP-glucose 4-epimerase activity"/>
    <property type="evidence" value="ECO:0007669"/>
    <property type="project" value="UniProtKB-EC"/>
</dbReference>
<evidence type="ECO:0000313" key="4">
    <source>
        <dbReference type="Proteomes" id="UP000552045"/>
    </source>
</evidence>
<dbReference type="Pfam" id="PF01370">
    <property type="entry name" value="Epimerase"/>
    <property type="match status" value="1"/>
</dbReference>
<comment type="similarity">
    <text evidence="1">Belongs to the NAD(P)-dependent epimerase/dehydratase family.</text>
</comment>
<proteinExistence type="inferred from homology"/>
<dbReference type="PANTHER" id="PTHR43000">
    <property type="entry name" value="DTDP-D-GLUCOSE 4,6-DEHYDRATASE-RELATED"/>
    <property type="match status" value="1"/>
</dbReference>
<dbReference type="RefSeq" id="WP_179432426.1">
    <property type="nucleotide sequence ID" value="NZ_BAABLC010000001.1"/>
</dbReference>
<dbReference type="InterPro" id="IPR001509">
    <property type="entry name" value="Epimerase_deHydtase"/>
</dbReference>
<organism evidence="3 4">
    <name type="scientific">Microbacterium pseudoresistens</name>
    <dbReference type="NCBI Taxonomy" id="640634"/>
    <lineage>
        <taxon>Bacteria</taxon>
        <taxon>Bacillati</taxon>
        <taxon>Actinomycetota</taxon>
        <taxon>Actinomycetes</taxon>
        <taxon>Micrococcales</taxon>
        <taxon>Microbacteriaceae</taxon>
        <taxon>Microbacterium</taxon>
    </lineage>
</organism>
<evidence type="ECO:0000256" key="1">
    <source>
        <dbReference type="ARBA" id="ARBA00007637"/>
    </source>
</evidence>
<dbReference type="EC" id="5.1.3.2" evidence="3"/>
<dbReference type="Gene3D" id="3.40.50.720">
    <property type="entry name" value="NAD(P)-binding Rossmann-like Domain"/>
    <property type="match status" value="1"/>
</dbReference>
<dbReference type="Proteomes" id="UP000552045">
    <property type="component" value="Unassembled WGS sequence"/>
</dbReference>
<dbReference type="InterPro" id="IPR036291">
    <property type="entry name" value="NAD(P)-bd_dom_sf"/>
</dbReference>
<dbReference type="EMBL" id="JACCBH010000001">
    <property type="protein sequence ID" value="NYD54253.1"/>
    <property type="molecule type" value="Genomic_DNA"/>
</dbReference>
<reference evidence="3 4" key="1">
    <citation type="submission" date="2020-07" db="EMBL/GenBank/DDBJ databases">
        <title>Sequencing the genomes of 1000 actinobacteria strains.</title>
        <authorList>
            <person name="Klenk H.-P."/>
        </authorList>
    </citation>
    <scope>NUCLEOTIDE SEQUENCE [LARGE SCALE GENOMIC DNA]</scope>
    <source>
        <strain evidence="3 4">DSM 22185</strain>
    </source>
</reference>